<proteinExistence type="predicted"/>
<dbReference type="InterPro" id="IPR041118">
    <property type="entry name" value="Rx_N"/>
</dbReference>
<dbReference type="GO" id="GO:0006952">
    <property type="term" value="P:defense response"/>
    <property type="evidence" value="ECO:0007669"/>
    <property type="project" value="UniProtKB-KW"/>
</dbReference>
<keyword evidence="6" id="KW-1185">Reference proteome</keyword>
<evidence type="ECO:0000313" key="5">
    <source>
        <dbReference type="EMBL" id="KAJ7005077.1"/>
    </source>
</evidence>
<protein>
    <recommendedName>
        <fullName evidence="4">Disease resistance N-terminal domain-containing protein</fullName>
    </recommendedName>
</protein>
<evidence type="ECO:0000256" key="2">
    <source>
        <dbReference type="ARBA" id="ARBA00022741"/>
    </source>
</evidence>
<evidence type="ECO:0000259" key="4">
    <source>
        <dbReference type="Pfam" id="PF18052"/>
    </source>
</evidence>
<keyword evidence="2" id="KW-0547">Nucleotide-binding</keyword>
<feature type="domain" description="Disease resistance N-terminal" evidence="4">
    <location>
        <begin position="11"/>
        <end position="98"/>
    </location>
</feature>
<dbReference type="AlphaFoldDB" id="A0AAD6WAA7"/>
<accession>A0AAD6WAA7</accession>
<dbReference type="Gene3D" id="1.20.5.4130">
    <property type="match status" value="1"/>
</dbReference>
<dbReference type="GO" id="GO:0000166">
    <property type="term" value="F:nucleotide binding"/>
    <property type="evidence" value="ECO:0007669"/>
    <property type="project" value="UniProtKB-KW"/>
</dbReference>
<dbReference type="Proteomes" id="UP001164929">
    <property type="component" value="Chromosome 3"/>
</dbReference>
<comment type="caution">
    <text evidence="5">The sequence shown here is derived from an EMBL/GenBank/DDBJ whole genome shotgun (WGS) entry which is preliminary data.</text>
</comment>
<evidence type="ECO:0000256" key="3">
    <source>
        <dbReference type="ARBA" id="ARBA00022821"/>
    </source>
</evidence>
<dbReference type="EMBL" id="JAQIZT010000003">
    <property type="protein sequence ID" value="KAJ7005077.1"/>
    <property type="molecule type" value="Genomic_DNA"/>
</dbReference>
<evidence type="ECO:0000313" key="6">
    <source>
        <dbReference type="Proteomes" id="UP001164929"/>
    </source>
</evidence>
<keyword evidence="3" id="KW-0611">Plant defense</keyword>
<keyword evidence="1" id="KW-0677">Repeat</keyword>
<organism evidence="5 6">
    <name type="scientific">Populus alba x Populus x berolinensis</name>
    <dbReference type="NCBI Taxonomy" id="444605"/>
    <lineage>
        <taxon>Eukaryota</taxon>
        <taxon>Viridiplantae</taxon>
        <taxon>Streptophyta</taxon>
        <taxon>Embryophyta</taxon>
        <taxon>Tracheophyta</taxon>
        <taxon>Spermatophyta</taxon>
        <taxon>Magnoliopsida</taxon>
        <taxon>eudicotyledons</taxon>
        <taxon>Gunneridae</taxon>
        <taxon>Pentapetalae</taxon>
        <taxon>rosids</taxon>
        <taxon>fabids</taxon>
        <taxon>Malpighiales</taxon>
        <taxon>Salicaceae</taxon>
        <taxon>Saliceae</taxon>
        <taxon>Populus</taxon>
    </lineage>
</organism>
<name>A0AAD6WAA7_9ROSI</name>
<reference evidence="5" key="1">
    <citation type="journal article" date="2023" name="Mol. Ecol. Resour.">
        <title>Chromosome-level genome assembly of a triploid poplar Populus alba 'Berolinensis'.</title>
        <authorList>
            <person name="Chen S."/>
            <person name="Yu Y."/>
            <person name="Wang X."/>
            <person name="Wang S."/>
            <person name="Zhang T."/>
            <person name="Zhou Y."/>
            <person name="He R."/>
            <person name="Meng N."/>
            <person name="Wang Y."/>
            <person name="Liu W."/>
            <person name="Liu Z."/>
            <person name="Liu J."/>
            <person name="Guo Q."/>
            <person name="Huang H."/>
            <person name="Sederoff R.R."/>
            <person name="Wang G."/>
            <person name="Qu G."/>
            <person name="Chen S."/>
        </authorList>
    </citation>
    <scope>NUCLEOTIDE SEQUENCE</scope>
    <source>
        <strain evidence="5">SC-2020</strain>
    </source>
</reference>
<gene>
    <name evidence="5" type="ORF">NC653_009788</name>
</gene>
<dbReference type="Pfam" id="PF18052">
    <property type="entry name" value="Rx_N"/>
    <property type="match status" value="1"/>
</dbReference>
<evidence type="ECO:0000256" key="1">
    <source>
        <dbReference type="ARBA" id="ARBA00022737"/>
    </source>
</evidence>
<sequence>MALAVIGESILAAVLEVLMERIVSPAVRDFFKSQKIDDEELKKLKARMRSVSKLLNDAEEKQITDAAVKEWLDELKDAVYQADDFLDEIAYKALRRSEELLHNYKWEIKQLISTQKMTRVIFYSVGYYLPKCLPEGLAYILLILQCLACLGRGSGPKEQRGEGSLRMLSYFQM</sequence>